<sequence length="65" mass="7157">MTATHKRLCWLHPDDAPEYWGTDVVGVRNEQGHVVPCCRPCAARLGDPARIRDASEINVGCGCHD</sequence>
<protein>
    <submittedName>
        <fullName evidence="1">Uncharacterized protein</fullName>
    </submittedName>
</protein>
<proteinExistence type="predicted"/>
<name>A0A919T539_9ACTN</name>
<evidence type="ECO:0000313" key="1">
    <source>
        <dbReference type="EMBL" id="GIM88822.1"/>
    </source>
</evidence>
<evidence type="ECO:0000313" key="2">
    <source>
        <dbReference type="Proteomes" id="UP000677082"/>
    </source>
</evidence>
<reference evidence="1 2" key="1">
    <citation type="submission" date="2021-03" db="EMBL/GenBank/DDBJ databases">
        <title>Whole genome shotgun sequence of Actinoplanes toevensis NBRC 105298.</title>
        <authorList>
            <person name="Komaki H."/>
            <person name="Tamura T."/>
        </authorList>
    </citation>
    <scope>NUCLEOTIDE SEQUENCE [LARGE SCALE GENOMIC DNA]</scope>
    <source>
        <strain evidence="1 2">NBRC 105298</strain>
    </source>
</reference>
<dbReference type="EMBL" id="BOQN01000007">
    <property type="protein sequence ID" value="GIM88822.1"/>
    <property type="molecule type" value="Genomic_DNA"/>
</dbReference>
<accession>A0A919T539</accession>
<comment type="caution">
    <text evidence="1">The sequence shown here is derived from an EMBL/GenBank/DDBJ whole genome shotgun (WGS) entry which is preliminary data.</text>
</comment>
<dbReference type="AlphaFoldDB" id="A0A919T539"/>
<gene>
    <name evidence="1" type="ORF">Ato02nite_006150</name>
</gene>
<keyword evidence="2" id="KW-1185">Reference proteome</keyword>
<dbReference type="Proteomes" id="UP000677082">
    <property type="component" value="Unassembled WGS sequence"/>
</dbReference>
<organism evidence="1 2">
    <name type="scientific">Paractinoplanes toevensis</name>
    <dbReference type="NCBI Taxonomy" id="571911"/>
    <lineage>
        <taxon>Bacteria</taxon>
        <taxon>Bacillati</taxon>
        <taxon>Actinomycetota</taxon>
        <taxon>Actinomycetes</taxon>
        <taxon>Micromonosporales</taxon>
        <taxon>Micromonosporaceae</taxon>
        <taxon>Paractinoplanes</taxon>
    </lineage>
</organism>